<reference evidence="3" key="1">
    <citation type="submission" date="2018-12" db="EMBL/GenBank/DDBJ databases">
        <title>Bacillus chawlae sp. nov., Bacillus glennii sp. nov., and Bacillus saganii sp. nov. Isolated from the Vehicle Assembly Building at Kennedy Space Center where the Viking Spacecraft were Assembled.</title>
        <authorList>
            <person name="Seuylemezian A."/>
            <person name="Vaishampayan P."/>
        </authorList>
    </citation>
    <scope>NUCLEOTIDE SEQUENCE [LARGE SCALE GENOMIC DNA]</scope>
    <source>
        <strain evidence="3">DSM 13966</strain>
    </source>
</reference>
<gene>
    <name evidence="2" type="ORF">EJA10_18750</name>
</gene>
<name>A0A427TL02_9BACI</name>
<dbReference type="RefSeq" id="WP_125481560.1">
    <property type="nucleotide sequence ID" value="NZ_RSFW01000021.1"/>
</dbReference>
<dbReference type="AlphaFoldDB" id="A0A427TL02"/>
<proteinExistence type="predicted"/>
<accession>A0A427TL02</accession>
<evidence type="ECO:0008006" key="4">
    <source>
        <dbReference type="Google" id="ProtNLM"/>
    </source>
</evidence>
<evidence type="ECO:0000313" key="3">
    <source>
        <dbReference type="Proteomes" id="UP000279911"/>
    </source>
</evidence>
<comment type="caution">
    <text evidence="2">The sequence shown here is derived from an EMBL/GenBank/DDBJ whole genome shotgun (WGS) entry which is preliminary data.</text>
</comment>
<feature type="signal peptide" evidence="1">
    <location>
        <begin position="1"/>
        <end position="23"/>
    </location>
</feature>
<dbReference type="OrthoDB" id="2166958at2"/>
<organism evidence="2 3">
    <name type="scientific">Mesobacillus subterraneus</name>
    <dbReference type="NCBI Taxonomy" id="285983"/>
    <lineage>
        <taxon>Bacteria</taxon>
        <taxon>Bacillati</taxon>
        <taxon>Bacillota</taxon>
        <taxon>Bacilli</taxon>
        <taxon>Bacillales</taxon>
        <taxon>Bacillaceae</taxon>
        <taxon>Mesobacillus</taxon>
    </lineage>
</organism>
<evidence type="ECO:0000313" key="2">
    <source>
        <dbReference type="EMBL" id="RSD25027.1"/>
    </source>
</evidence>
<keyword evidence="1" id="KW-0732">Signal</keyword>
<feature type="chain" id="PRO_5019552673" description="FAD/FMN-containing dehydrogenase" evidence="1">
    <location>
        <begin position="24"/>
        <end position="85"/>
    </location>
</feature>
<protein>
    <recommendedName>
        <fullName evidence="4">FAD/FMN-containing dehydrogenase</fullName>
    </recommendedName>
</protein>
<dbReference type="Proteomes" id="UP000279911">
    <property type="component" value="Unassembled WGS sequence"/>
</dbReference>
<dbReference type="EMBL" id="RSFW01000021">
    <property type="protein sequence ID" value="RSD25027.1"/>
    <property type="molecule type" value="Genomic_DNA"/>
</dbReference>
<sequence length="85" mass="9529">MKKISFTFLSAAIILGASTVAFAEDGNQSKGTFNFGQIKLLMEKMHPELSQKELQQMYNDCHGTNGAMPSRNFQMMNPDHMDIVD</sequence>
<evidence type="ECO:0000256" key="1">
    <source>
        <dbReference type="SAM" id="SignalP"/>
    </source>
</evidence>